<accession>A0AC58NZ12</accession>
<protein>
    <submittedName>
        <fullName evidence="2">Uncharacterized protein LOC141574019</fullName>
    </submittedName>
</protein>
<proteinExistence type="predicted"/>
<evidence type="ECO:0000313" key="1">
    <source>
        <dbReference type="Proteomes" id="UP001732780"/>
    </source>
</evidence>
<reference evidence="2" key="1">
    <citation type="submission" date="2025-08" db="UniProtKB">
        <authorList>
            <consortium name="RefSeq"/>
        </authorList>
    </citation>
    <scope>IDENTIFICATION</scope>
    <source>
        <tissue evidence="2">Blood</tissue>
    </source>
</reference>
<sequence>MTMSFQNFWRDYKVLAVMVPLVVFLHFGWHRIKSSPVFQNPRKGNLSEPDSLALTHPEKNHLQGK</sequence>
<keyword evidence="1" id="KW-1185">Reference proteome</keyword>
<organism evidence="1 2">
    <name type="scientific">Camelus bactrianus</name>
    <name type="common">Bactrian camel</name>
    <dbReference type="NCBI Taxonomy" id="9837"/>
    <lineage>
        <taxon>Eukaryota</taxon>
        <taxon>Metazoa</taxon>
        <taxon>Chordata</taxon>
        <taxon>Craniata</taxon>
        <taxon>Vertebrata</taxon>
        <taxon>Euteleostomi</taxon>
        <taxon>Mammalia</taxon>
        <taxon>Eutheria</taxon>
        <taxon>Laurasiatheria</taxon>
        <taxon>Artiodactyla</taxon>
        <taxon>Tylopoda</taxon>
        <taxon>Camelidae</taxon>
        <taxon>Camelus</taxon>
    </lineage>
</organism>
<name>A0AC58NZ12_CAMBA</name>
<gene>
    <name evidence="2" type="primary">LOC141574019</name>
</gene>
<dbReference type="RefSeq" id="XP_074203025.1">
    <property type="nucleotide sequence ID" value="XM_074346924.1"/>
</dbReference>
<dbReference type="Proteomes" id="UP001732780">
    <property type="component" value="Chromosome 19"/>
</dbReference>
<evidence type="ECO:0000313" key="2">
    <source>
        <dbReference type="RefSeq" id="XP_074203025.1"/>
    </source>
</evidence>